<feature type="transmembrane region" description="Helical" evidence="1">
    <location>
        <begin position="35"/>
        <end position="52"/>
    </location>
</feature>
<reference evidence="2 3" key="1">
    <citation type="submission" date="2016-10" db="EMBL/GenBank/DDBJ databases">
        <authorList>
            <person name="Varghese N."/>
            <person name="Submissions S."/>
        </authorList>
    </citation>
    <scope>NUCLEOTIDE SEQUENCE [LARGE SCALE GENOMIC DNA]</scope>
    <source>
        <strain evidence="2 3">DSM 17997</strain>
    </source>
</reference>
<protein>
    <recommendedName>
        <fullName evidence="4">DUF5673 domain-containing protein</fullName>
    </recommendedName>
</protein>
<evidence type="ECO:0000313" key="3">
    <source>
        <dbReference type="Proteomes" id="UP000199663"/>
    </source>
</evidence>
<sequence>MTIHYKKNEVAMSLFLAIFWLAIGILNFWLFERLLLGITWIVLSGLYFVFYTNQVKNQYLTIEEGMIKQNWPWGKKIKLEEINSIQHAKEKYILKTEKQVMKIKVNLIEGKSLAELNQVLDKLDVEWNDRP</sequence>
<comment type="caution">
    <text evidence="2">The sequence shown here is derived from an EMBL/GenBank/DDBJ whole genome shotgun (WGS) entry which is preliminary data.</text>
</comment>
<name>A0A1H3Q718_9BACT</name>
<dbReference type="Proteomes" id="UP000199663">
    <property type="component" value="Unassembled WGS sequence"/>
</dbReference>
<keyword evidence="1" id="KW-1133">Transmembrane helix</keyword>
<proteinExistence type="predicted"/>
<evidence type="ECO:0000313" key="2">
    <source>
        <dbReference type="EMBL" id="SDZ08835.1"/>
    </source>
</evidence>
<organism evidence="2 3">
    <name type="scientific">Rhodonellum ikkaensis</name>
    <dbReference type="NCBI Taxonomy" id="336829"/>
    <lineage>
        <taxon>Bacteria</taxon>
        <taxon>Pseudomonadati</taxon>
        <taxon>Bacteroidota</taxon>
        <taxon>Cytophagia</taxon>
        <taxon>Cytophagales</taxon>
        <taxon>Cytophagaceae</taxon>
        <taxon>Rhodonellum</taxon>
    </lineage>
</organism>
<evidence type="ECO:0008006" key="4">
    <source>
        <dbReference type="Google" id="ProtNLM"/>
    </source>
</evidence>
<keyword evidence="1" id="KW-0812">Transmembrane</keyword>
<accession>A0A1H3Q718</accession>
<keyword evidence="3" id="KW-1185">Reference proteome</keyword>
<evidence type="ECO:0000256" key="1">
    <source>
        <dbReference type="SAM" id="Phobius"/>
    </source>
</evidence>
<gene>
    <name evidence="2" type="ORF">SAMN05444412_105245</name>
</gene>
<dbReference type="EMBL" id="FNQC01000005">
    <property type="protein sequence ID" value="SDZ08835.1"/>
    <property type="molecule type" value="Genomic_DNA"/>
</dbReference>
<keyword evidence="1" id="KW-0472">Membrane</keyword>
<feature type="transmembrane region" description="Helical" evidence="1">
    <location>
        <begin position="12"/>
        <end position="29"/>
    </location>
</feature>
<dbReference type="RefSeq" id="WP_019599672.1">
    <property type="nucleotide sequence ID" value="NZ_FNQC01000005.1"/>
</dbReference>